<dbReference type="VEuPathDB" id="VectorBase:RSAN_026242"/>
<keyword evidence="1" id="KW-0479">Metal-binding</keyword>
<evidence type="ECO:0000313" key="5">
    <source>
        <dbReference type="EMBL" id="KAH7968631.1"/>
    </source>
</evidence>
<feature type="region of interest" description="Disordered" evidence="3">
    <location>
        <begin position="301"/>
        <end position="442"/>
    </location>
</feature>
<dbReference type="PROSITE" id="PS50158">
    <property type="entry name" value="ZF_CCHC"/>
    <property type="match status" value="1"/>
</dbReference>
<dbReference type="AlphaFoldDB" id="A0A9D4Q5Y0"/>
<dbReference type="InterPro" id="IPR001878">
    <property type="entry name" value="Znf_CCHC"/>
</dbReference>
<evidence type="ECO:0000256" key="2">
    <source>
        <dbReference type="SAM" id="Coils"/>
    </source>
</evidence>
<feature type="compositionally biased region" description="Basic residues" evidence="3">
    <location>
        <begin position="386"/>
        <end position="402"/>
    </location>
</feature>
<feature type="compositionally biased region" description="Basic residues" evidence="3">
    <location>
        <begin position="301"/>
        <end position="310"/>
    </location>
</feature>
<keyword evidence="6" id="KW-1185">Reference proteome</keyword>
<accession>A0A9D4Q5Y0</accession>
<dbReference type="InterPro" id="IPR036875">
    <property type="entry name" value="Znf_CCHC_sf"/>
</dbReference>
<gene>
    <name evidence="5" type="ORF">HPB52_010460</name>
</gene>
<name>A0A9D4Q5Y0_RHISA</name>
<keyword evidence="1" id="KW-0862">Zinc</keyword>
<dbReference type="SUPFAM" id="SSF57756">
    <property type="entry name" value="Retrovirus zinc finger-like domains"/>
    <property type="match status" value="1"/>
</dbReference>
<dbReference type="VEuPathDB" id="VectorBase:RSAN_056266"/>
<feature type="coiled-coil region" evidence="2">
    <location>
        <begin position="443"/>
        <end position="473"/>
    </location>
</feature>
<evidence type="ECO:0000259" key="4">
    <source>
        <dbReference type="PROSITE" id="PS50158"/>
    </source>
</evidence>
<comment type="caution">
    <text evidence="5">The sequence shown here is derived from an EMBL/GenBank/DDBJ whole genome shotgun (WGS) entry which is preliminary data.</text>
</comment>
<evidence type="ECO:0000256" key="3">
    <source>
        <dbReference type="SAM" id="MobiDB-lite"/>
    </source>
</evidence>
<dbReference type="Proteomes" id="UP000821837">
    <property type="component" value="Unassembled WGS sequence"/>
</dbReference>
<protein>
    <recommendedName>
        <fullName evidence="4">CCHC-type domain-containing protein</fullName>
    </recommendedName>
</protein>
<reference evidence="5" key="1">
    <citation type="journal article" date="2020" name="Cell">
        <title>Large-Scale Comparative Analyses of Tick Genomes Elucidate Their Genetic Diversity and Vector Capacities.</title>
        <authorList>
            <consortium name="Tick Genome and Microbiome Consortium (TIGMIC)"/>
            <person name="Jia N."/>
            <person name="Wang J."/>
            <person name="Shi W."/>
            <person name="Du L."/>
            <person name="Sun Y."/>
            <person name="Zhan W."/>
            <person name="Jiang J.F."/>
            <person name="Wang Q."/>
            <person name="Zhang B."/>
            <person name="Ji P."/>
            <person name="Bell-Sakyi L."/>
            <person name="Cui X.M."/>
            <person name="Yuan T.T."/>
            <person name="Jiang B.G."/>
            <person name="Yang W.F."/>
            <person name="Lam T.T."/>
            <person name="Chang Q.C."/>
            <person name="Ding S.J."/>
            <person name="Wang X.J."/>
            <person name="Zhu J.G."/>
            <person name="Ruan X.D."/>
            <person name="Zhao L."/>
            <person name="Wei J.T."/>
            <person name="Ye R.Z."/>
            <person name="Que T.C."/>
            <person name="Du C.H."/>
            <person name="Zhou Y.H."/>
            <person name="Cheng J.X."/>
            <person name="Dai P.F."/>
            <person name="Guo W.B."/>
            <person name="Han X.H."/>
            <person name="Huang E.J."/>
            <person name="Li L.F."/>
            <person name="Wei W."/>
            <person name="Gao Y.C."/>
            <person name="Liu J.Z."/>
            <person name="Shao H.Z."/>
            <person name="Wang X."/>
            <person name="Wang C.C."/>
            <person name="Yang T.C."/>
            <person name="Huo Q.B."/>
            <person name="Li W."/>
            <person name="Chen H.Y."/>
            <person name="Chen S.E."/>
            <person name="Zhou L.G."/>
            <person name="Ni X.B."/>
            <person name="Tian J.H."/>
            <person name="Sheng Y."/>
            <person name="Liu T."/>
            <person name="Pan Y.S."/>
            <person name="Xia L.Y."/>
            <person name="Li J."/>
            <person name="Zhao F."/>
            <person name="Cao W.C."/>
        </authorList>
    </citation>
    <scope>NUCLEOTIDE SEQUENCE</scope>
    <source>
        <strain evidence="5">Rsan-2018</strain>
    </source>
</reference>
<dbReference type="GO" id="GO:0003676">
    <property type="term" value="F:nucleic acid binding"/>
    <property type="evidence" value="ECO:0007669"/>
    <property type="project" value="InterPro"/>
</dbReference>
<dbReference type="EMBL" id="JABSTV010001248">
    <property type="protein sequence ID" value="KAH7968631.1"/>
    <property type="molecule type" value="Genomic_DNA"/>
</dbReference>
<keyword evidence="1" id="KW-0863">Zinc-finger</keyword>
<feature type="domain" description="CCHC-type" evidence="4">
    <location>
        <begin position="237"/>
        <end position="252"/>
    </location>
</feature>
<proteinExistence type="predicted"/>
<sequence>MATAMQVTVEGEDIGPAEISESAGWITAFSRRKSTSSRQTLQPCNVPRGANKGAAPASVRKRLTAASRLPRLPTEHFRVIVRPRGGLDIKKTGHFKIAQALIAAAGLTSGEVEEDVICPNMIQNIMVASTPSERNAKAYNTVASLIIDNVTYEVNAYMAAPNNTSKGVIRDIDPTLDQDELTRLIVQPRNPTVIAARRIKSTSSVIVLFDGLKVPEYVKCGPSLVKCSLYRRQTDICYACGRLGHRADVCPSPEDGICRGCGTSNPDDQHNCSPKCALCGGNHLTASRDCKRRFQVPYVVRQRRRARRHQKSQEAHDSTGAEPLPPKSAISRRSRSSETRGNRYRVLAEDNSPSPGRASSKDKGRSVSRGRKGYKPDSRSNGRSPSRSRSRSIGRSSSRSRKLSVSIQEPAEQGTGPTWADRVKGQTKKVTGGTPPEHSNTRVAQLEKENALLKREMQQLRAEIAELRNATKHNPVQPPAPLQYVEDEAPMEVPVEEASSERPAKKRAIVDSACSSSAMKAKSEIKDAIESLSITVGAIKATLDGLVEGFSSLSLRHDELEKHVFSMSQTPDPTKGKKTSSASAEQTAAASRGIFYDQLAFNHNHGSKPQAD</sequence>
<organism evidence="5 6">
    <name type="scientific">Rhipicephalus sanguineus</name>
    <name type="common">Brown dog tick</name>
    <name type="synonym">Ixodes sanguineus</name>
    <dbReference type="NCBI Taxonomy" id="34632"/>
    <lineage>
        <taxon>Eukaryota</taxon>
        <taxon>Metazoa</taxon>
        <taxon>Ecdysozoa</taxon>
        <taxon>Arthropoda</taxon>
        <taxon>Chelicerata</taxon>
        <taxon>Arachnida</taxon>
        <taxon>Acari</taxon>
        <taxon>Parasitiformes</taxon>
        <taxon>Ixodida</taxon>
        <taxon>Ixodoidea</taxon>
        <taxon>Ixodidae</taxon>
        <taxon>Rhipicephalinae</taxon>
        <taxon>Rhipicephalus</taxon>
        <taxon>Rhipicephalus</taxon>
    </lineage>
</organism>
<dbReference type="GO" id="GO:0008270">
    <property type="term" value="F:zinc ion binding"/>
    <property type="evidence" value="ECO:0007669"/>
    <property type="project" value="UniProtKB-KW"/>
</dbReference>
<evidence type="ECO:0000256" key="1">
    <source>
        <dbReference type="PROSITE-ProRule" id="PRU00047"/>
    </source>
</evidence>
<feature type="region of interest" description="Disordered" evidence="3">
    <location>
        <begin position="564"/>
        <end position="587"/>
    </location>
</feature>
<reference evidence="5" key="2">
    <citation type="submission" date="2021-09" db="EMBL/GenBank/DDBJ databases">
        <authorList>
            <person name="Jia N."/>
            <person name="Wang J."/>
            <person name="Shi W."/>
            <person name="Du L."/>
            <person name="Sun Y."/>
            <person name="Zhan W."/>
            <person name="Jiang J."/>
            <person name="Wang Q."/>
            <person name="Zhang B."/>
            <person name="Ji P."/>
            <person name="Sakyi L.B."/>
            <person name="Cui X."/>
            <person name="Yuan T."/>
            <person name="Jiang B."/>
            <person name="Yang W."/>
            <person name="Lam T.T.-Y."/>
            <person name="Chang Q."/>
            <person name="Ding S."/>
            <person name="Wang X."/>
            <person name="Zhu J."/>
            <person name="Ruan X."/>
            <person name="Zhao L."/>
            <person name="Wei J."/>
            <person name="Que T."/>
            <person name="Du C."/>
            <person name="Cheng J."/>
            <person name="Dai P."/>
            <person name="Han X."/>
            <person name="Huang E."/>
            <person name="Gao Y."/>
            <person name="Liu J."/>
            <person name="Shao H."/>
            <person name="Ye R."/>
            <person name="Li L."/>
            <person name="Wei W."/>
            <person name="Wang X."/>
            <person name="Wang C."/>
            <person name="Huo Q."/>
            <person name="Li W."/>
            <person name="Guo W."/>
            <person name="Chen H."/>
            <person name="Chen S."/>
            <person name="Zhou L."/>
            <person name="Zhou L."/>
            <person name="Ni X."/>
            <person name="Tian J."/>
            <person name="Zhou Y."/>
            <person name="Sheng Y."/>
            <person name="Liu T."/>
            <person name="Pan Y."/>
            <person name="Xia L."/>
            <person name="Li J."/>
            <person name="Zhao F."/>
            <person name="Cao W."/>
        </authorList>
    </citation>
    <scope>NUCLEOTIDE SEQUENCE</scope>
    <source>
        <strain evidence="5">Rsan-2018</strain>
        <tissue evidence="5">Larvae</tissue>
    </source>
</reference>
<keyword evidence="2" id="KW-0175">Coiled coil</keyword>
<evidence type="ECO:0000313" key="6">
    <source>
        <dbReference type="Proteomes" id="UP000821837"/>
    </source>
</evidence>